<feature type="domain" description="DUF6493" evidence="1">
    <location>
        <begin position="201"/>
        <end position="306"/>
    </location>
</feature>
<dbReference type="Pfam" id="PF20103">
    <property type="entry name" value="DUF6493"/>
    <property type="match status" value="1"/>
</dbReference>
<organism evidence="3 4">
    <name type="scientific">Actinomadura fibrosa</name>
    <dbReference type="NCBI Taxonomy" id="111802"/>
    <lineage>
        <taxon>Bacteria</taxon>
        <taxon>Bacillati</taxon>
        <taxon>Actinomycetota</taxon>
        <taxon>Actinomycetes</taxon>
        <taxon>Streptosporangiales</taxon>
        <taxon>Thermomonosporaceae</taxon>
        <taxon>Actinomadura</taxon>
    </lineage>
</organism>
<dbReference type="Pfam" id="PF25148">
    <property type="entry name" value="DUF7824"/>
    <property type="match status" value="1"/>
</dbReference>
<evidence type="ECO:0000259" key="1">
    <source>
        <dbReference type="Pfam" id="PF20103"/>
    </source>
</evidence>
<gene>
    <name evidence="3" type="ORF">ACFQZM_45080</name>
</gene>
<accession>A0ABW2XZJ2</accession>
<sequence>MIGWDDVSGPIEEGDLDRLTSVLVELSAAERRGLAKELPGRVATMIVARRGLPPGMREALLVAGAATIGGAAAAAAWLCRLDLRPWGDTGYPGLRAALRAVTAQRPPAWRADVARRVAGKLRPAEDRERGMPLWHMAATLAQESGAAPPAADGFVLGWVLADPSPDPATLAEDAFLDALVPRLFTADGIGAALAHEVNRTGDGRTWLAALAALAAAGRLDRAVLLDGCADRLLRGGGPHGLRWFARLYEDLEPTDDEVRARLRDHVRLLPSAPAAVAALALRHVRRADELGALDERLFREAAAGALSRPEKKLVRAALGWLDRTARSRERADATVRAVTALFASSAIDLSERAVRIALRHAGGTSRRTRAEVRAAATALAADQRAAIAAAFGPVAAPAPAAPEWPPPYRPRPAPPPIESPAALAGAFLERDGTPADTERFLAALVELAHREPDATAEALGRVAAATAPWLHANIRPHHDITGVNPAVQSLLRENRRLRHRLALRRSARPWAAGLPEEPPIPRFLRWRNAEIAFLLGKVPVLLAAPTSAAGHVDPAALVGRLERYEELGAKPGRADLVQALLRVPREINPAAVDRASRLPSKAGRTVASWLARGGLPDPGVECEIVDEPGQAVRTSVRLGDDVPSDIVRLCTGADPLSQAAYFHEDATRWVATLPSHREVVAAHIVPYATGTFSPTWGRAAFVLALAEADGPPGTATAVLLAHALADPDTDERATAVNAFLTFSARGHLPADALGDTAGRLTALRRLALGRFAASLNNAANAGANADVWTVIAAALPHVLPGPGDSPPFGLHDLLAAGTRTAEASRARAAIPALAAVAARRRTSRLVLEAGRLHRVLTTAT</sequence>
<protein>
    <submittedName>
        <fullName evidence="3">DUF6493 family protein</fullName>
    </submittedName>
</protein>
<evidence type="ECO:0000313" key="4">
    <source>
        <dbReference type="Proteomes" id="UP001597063"/>
    </source>
</evidence>
<keyword evidence="4" id="KW-1185">Reference proteome</keyword>
<proteinExistence type="predicted"/>
<dbReference type="RefSeq" id="WP_378326006.1">
    <property type="nucleotide sequence ID" value="NZ_JBHTGP010000032.1"/>
</dbReference>
<dbReference type="InterPro" id="IPR045472">
    <property type="entry name" value="DUF6493"/>
</dbReference>
<comment type="caution">
    <text evidence="3">The sequence shown here is derived from an EMBL/GenBank/DDBJ whole genome shotgun (WGS) entry which is preliminary data.</text>
</comment>
<dbReference type="InterPro" id="IPR056726">
    <property type="entry name" value="DUF7824"/>
</dbReference>
<evidence type="ECO:0000259" key="2">
    <source>
        <dbReference type="Pfam" id="PF25148"/>
    </source>
</evidence>
<reference evidence="4" key="1">
    <citation type="journal article" date="2019" name="Int. J. Syst. Evol. Microbiol.">
        <title>The Global Catalogue of Microorganisms (GCM) 10K type strain sequencing project: providing services to taxonomists for standard genome sequencing and annotation.</title>
        <authorList>
            <consortium name="The Broad Institute Genomics Platform"/>
            <consortium name="The Broad Institute Genome Sequencing Center for Infectious Disease"/>
            <person name="Wu L."/>
            <person name="Ma J."/>
        </authorList>
    </citation>
    <scope>NUCLEOTIDE SEQUENCE [LARGE SCALE GENOMIC DNA]</scope>
    <source>
        <strain evidence="4">JCM 9371</strain>
    </source>
</reference>
<feature type="domain" description="DUF7824" evidence="2">
    <location>
        <begin position="433"/>
        <end position="601"/>
    </location>
</feature>
<evidence type="ECO:0000313" key="3">
    <source>
        <dbReference type="EMBL" id="MFD0691731.1"/>
    </source>
</evidence>
<dbReference type="Proteomes" id="UP001597063">
    <property type="component" value="Unassembled WGS sequence"/>
</dbReference>
<dbReference type="EMBL" id="JBHTGP010000032">
    <property type="protein sequence ID" value="MFD0691731.1"/>
    <property type="molecule type" value="Genomic_DNA"/>
</dbReference>
<name>A0ABW2XZJ2_9ACTN</name>